<dbReference type="Proteomes" id="UP000199236">
    <property type="component" value="Unassembled WGS sequence"/>
</dbReference>
<dbReference type="GO" id="GO:0004781">
    <property type="term" value="F:sulfate adenylyltransferase (ATP) activity"/>
    <property type="evidence" value="ECO:0007669"/>
    <property type="project" value="UniProtKB-EC"/>
</dbReference>
<dbReference type="InterPro" id="IPR009001">
    <property type="entry name" value="Transl_elong_EF1A/Init_IF2_C"/>
</dbReference>
<dbReference type="AlphaFoldDB" id="A0A1I5IRY9"/>
<sequence>MSDVETTSKSSLEGGQFARQESRDILRFLTCGSVDDGKSTLIGRLLYDSKTIFEDQLSALEVVSRKHGTTGDDMDLALLLDGLQAEQEQGITIDVAYRFFASDKRKFVVADTPGHEQYTRNMATGASNCDLAVILIDARKGVLTQTRRHSFITSLIGVRHVVLAVNKMDLMDFSQEVFDKIVADYNAFAQGFEFETIMAVPMSARYGDNVVVKSDKTPWYEGPSLLSYLEDIDVESADRSLPFRFPVQWVNRPNLNFRGYSGTVASGVAHVGDELVVAKSGKVSKIKSIVTMDGDLQEVEAGQAVTITLEDEIDISRGDLLAPPQHRPQVTDQISAHLIWMDSSRLMVGRAYIIKMGNQQVQATVTELKHKIDVNNASHKDAGKALDLNEIGFCNMSFAEPLAMDTYEENPHTGSFILIDRYSNQTVAAGLVWFGLRRA</sequence>
<comment type="subunit">
    <text evidence="3">Sulfate-activating enzymes, NodP and NodQ, may be physically associated.</text>
</comment>
<dbReference type="GO" id="GO:0003924">
    <property type="term" value="F:GTPase activity"/>
    <property type="evidence" value="ECO:0007669"/>
    <property type="project" value="InterPro"/>
</dbReference>
<dbReference type="Gene3D" id="2.40.30.10">
    <property type="entry name" value="Translation factors"/>
    <property type="match status" value="2"/>
</dbReference>
<dbReference type="InterPro" id="IPR004161">
    <property type="entry name" value="EFTu-like_2"/>
</dbReference>
<evidence type="ECO:0000256" key="10">
    <source>
        <dbReference type="ARBA" id="ARBA00022840"/>
    </source>
</evidence>
<dbReference type="InterPro" id="IPR041757">
    <property type="entry name" value="CysN_GTP-bd"/>
</dbReference>
<keyword evidence="8 16" id="KW-0548">Nucleotidyltransferase</keyword>
<evidence type="ECO:0000256" key="8">
    <source>
        <dbReference type="ARBA" id="ARBA00022695"/>
    </source>
</evidence>
<dbReference type="Pfam" id="PF00009">
    <property type="entry name" value="GTP_EFTU"/>
    <property type="match status" value="1"/>
</dbReference>
<dbReference type="GO" id="GO:0006790">
    <property type="term" value="P:sulfur compound metabolic process"/>
    <property type="evidence" value="ECO:0007669"/>
    <property type="project" value="InterPro"/>
</dbReference>
<dbReference type="PROSITE" id="PS00301">
    <property type="entry name" value="G_TR_1"/>
    <property type="match status" value="1"/>
</dbReference>
<dbReference type="GO" id="GO:0004020">
    <property type="term" value="F:adenylylsulfate kinase activity"/>
    <property type="evidence" value="ECO:0007669"/>
    <property type="project" value="UniProtKB-EC"/>
</dbReference>
<dbReference type="SUPFAM" id="SSF50465">
    <property type="entry name" value="EF-Tu/eEF-1alpha/eIF2-gamma C-terminal domain"/>
    <property type="match status" value="1"/>
</dbReference>
<evidence type="ECO:0000256" key="5">
    <source>
        <dbReference type="ARBA" id="ARBA00012391"/>
    </source>
</evidence>
<evidence type="ECO:0000256" key="3">
    <source>
        <dbReference type="ARBA" id="ARBA00011760"/>
    </source>
</evidence>
<dbReference type="InterPro" id="IPR044138">
    <property type="entry name" value="CysN_II"/>
</dbReference>
<evidence type="ECO:0000256" key="2">
    <source>
        <dbReference type="ARBA" id="ARBA00002357"/>
    </source>
</evidence>
<dbReference type="EC" id="2.7.1.25" evidence="4"/>
<dbReference type="Pfam" id="PF03144">
    <property type="entry name" value="GTP_EFTU_D2"/>
    <property type="match status" value="1"/>
</dbReference>
<reference evidence="16 17" key="1">
    <citation type="submission" date="2016-10" db="EMBL/GenBank/DDBJ databases">
        <authorList>
            <person name="de Groot N.N."/>
        </authorList>
    </citation>
    <scope>NUCLEOTIDE SEQUENCE [LARGE SCALE GENOMIC DNA]</scope>
    <source>
        <strain evidence="16 17">CGMCC 1.9157</strain>
    </source>
</reference>
<dbReference type="FunFam" id="3.40.50.300:FF:000119">
    <property type="entry name" value="Sulfate adenylyltransferase subunit 1"/>
    <property type="match status" value="1"/>
</dbReference>
<dbReference type="PRINTS" id="PR00315">
    <property type="entry name" value="ELONGATNFCT"/>
</dbReference>
<dbReference type="STRING" id="655353.SAMN04488056_109179"/>
<keyword evidence="7 16" id="KW-0808">Transferase</keyword>
<keyword evidence="17" id="KW-1185">Reference proteome</keyword>
<comment type="catalytic activity">
    <reaction evidence="14">
        <text>sulfate + ATP + H(+) = adenosine 5'-phosphosulfate + diphosphate</text>
        <dbReference type="Rhea" id="RHEA:18133"/>
        <dbReference type="ChEBI" id="CHEBI:15378"/>
        <dbReference type="ChEBI" id="CHEBI:16189"/>
        <dbReference type="ChEBI" id="CHEBI:30616"/>
        <dbReference type="ChEBI" id="CHEBI:33019"/>
        <dbReference type="ChEBI" id="CHEBI:58243"/>
        <dbReference type="EC" id="2.7.7.4"/>
    </reaction>
</comment>
<dbReference type="InterPro" id="IPR000795">
    <property type="entry name" value="T_Tr_GTP-bd_dom"/>
</dbReference>
<dbReference type="InterPro" id="IPR031157">
    <property type="entry name" value="G_TR_CS"/>
</dbReference>
<dbReference type="RefSeq" id="WP_090074120.1">
    <property type="nucleotide sequence ID" value="NZ_FOVR01000009.1"/>
</dbReference>
<dbReference type="SUPFAM" id="SSF52540">
    <property type="entry name" value="P-loop containing nucleoside triphosphate hydrolases"/>
    <property type="match status" value="1"/>
</dbReference>
<dbReference type="CDD" id="cd03695">
    <property type="entry name" value="CysN_NodQ_II"/>
    <property type="match status" value="1"/>
</dbReference>
<evidence type="ECO:0000259" key="15">
    <source>
        <dbReference type="PROSITE" id="PS51722"/>
    </source>
</evidence>
<dbReference type="EMBL" id="FOVR01000009">
    <property type="protein sequence ID" value="SFO63328.1"/>
    <property type="molecule type" value="Genomic_DNA"/>
</dbReference>
<evidence type="ECO:0000256" key="7">
    <source>
        <dbReference type="ARBA" id="ARBA00022679"/>
    </source>
</evidence>
<dbReference type="InterPro" id="IPR050100">
    <property type="entry name" value="TRAFAC_GTPase_members"/>
</dbReference>
<name>A0A1I5IRY9_9HYPH</name>
<dbReference type="CDD" id="cd04166">
    <property type="entry name" value="CysN_ATPS"/>
    <property type="match status" value="1"/>
</dbReference>
<proteinExistence type="inferred from homology"/>
<protein>
    <recommendedName>
        <fullName evidence="6">Bifunctional enzyme NodQ</fullName>
        <ecNumber evidence="4">2.7.1.25</ecNumber>
        <ecNumber evidence="5">2.7.7.4</ecNumber>
    </recommendedName>
    <alternativeName>
        <fullName evidence="13">Nodulation protein Q</fullName>
    </alternativeName>
</protein>
<organism evidence="16 17">
    <name type="scientific">Cohaesibacter marisflavi</name>
    <dbReference type="NCBI Taxonomy" id="655353"/>
    <lineage>
        <taxon>Bacteria</taxon>
        <taxon>Pseudomonadati</taxon>
        <taxon>Pseudomonadota</taxon>
        <taxon>Alphaproteobacteria</taxon>
        <taxon>Hyphomicrobiales</taxon>
        <taxon>Cohaesibacteraceae</taxon>
    </lineage>
</organism>
<comment type="function">
    <text evidence="2">APS kinase catalyzes the synthesis of activated sulfate.</text>
</comment>
<dbReference type="EC" id="2.7.7.4" evidence="5"/>
<feature type="domain" description="Tr-type G" evidence="15">
    <location>
        <begin position="23"/>
        <end position="238"/>
    </location>
</feature>
<dbReference type="Pfam" id="PF22594">
    <property type="entry name" value="GTP-eEF1A_C"/>
    <property type="match status" value="1"/>
</dbReference>
<comment type="function">
    <text evidence="12">Proposed to provide activated sulfate for transfer to Nod factor. ATP sulfurylase may be the GTPase, regulating ATP sulfurylase activity.</text>
</comment>
<dbReference type="InterPro" id="IPR044139">
    <property type="entry name" value="CysN_NoDQ_III"/>
</dbReference>
<dbReference type="InterPro" id="IPR054696">
    <property type="entry name" value="GTP-eEF1A_C"/>
</dbReference>
<evidence type="ECO:0000256" key="12">
    <source>
        <dbReference type="ARBA" id="ARBA00024872"/>
    </source>
</evidence>
<keyword evidence="11" id="KW-0342">GTP-binding</keyword>
<dbReference type="GO" id="GO:0005524">
    <property type="term" value="F:ATP binding"/>
    <property type="evidence" value="ECO:0007669"/>
    <property type="project" value="UniProtKB-KW"/>
</dbReference>
<evidence type="ECO:0000256" key="6">
    <source>
        <dbReference type="ARBA" id="ARBA00018372"/>
    </source>
</evidence>
<evidence type="ECO:0000313" key="16">
    <source>
        <dbReference type="EMBL" id="SFO63328.1"/>
    </source>
</evidence>
<dbReference type="SUPFAM" id="SSF50447">
    <property type="entry name" value="Translation proteins"/>
    <property type="match status" value="1"/>
</dbReference>
<evidence type="ECO:0000256" key="1">
    <source>
        <dbReference type="ARBA" id="ARBA00001823"/>
    </source>
</evidence>
<evidence type="ECO:0000256" key="13">
    <source>
        <dbReference type="ARBA" id="ARBA00032986"/>
    </source>
</evidence>
<dbReference type="NCBIfam" id="TIGR02034">
    <property type="entry name" value="CysN"/>
    <property type="match status" value="1"/>
</dbReference>
<dbReference type="HAMAP" id="MF_00062">
    <property type="entry name" value="Sulf_adenylyltr_sub1"/>
    <property type="match status" value="1"/>
</dbReference>
<keyword evidence="9" id="KW-0547">Nucleotide-binding</keyword>
<dbReference type="PROSITE" id="PS51722">
    <property type="entry name" value="G_TR_2"/>
    <property type="match status" value="1"/>
</dbReference>
<dbReference type="InterPro" id="IPR011779">
    <property type="entry name" value="SO4_adenylTrfase_lsu"/>
</dbReference>
<dbReference type="CDD" id="cd04095">
    <property type="entry name" value="CysN_NoDQ_III"/>
    <property type="match status" value="1"/>
</dbReference>
<dbReference type="InterPro" id="IPR009000">
    <property type="entry name" value="Transl_B-barrel_sf"/>
</dbReference>
<dbReference type="NCBIfam" id="NF003478">
    <property type="entry name" value="PRK05124.1"/>
    <property type="match status" value="1"/>
</dbReference>
<evidence type="ECO:0000256" key="14">
    <source>
        <dbReference type="ARBA" id="ARBA00049370"/>
    </source>
</evidence>
<evidence type="ECO:0000256" key="4">
    <source>
        <dbReference type="ARBA" id="ARBA00012121"/>
    </source>
</evidence>
<dbReference type="Gene3D" id="3.40.50.300">
    <property type="entry name" value="P-loop containing nucleotide triphosphate hydrolases"/>
    <property type="match status" value="1"/>
</dbReference>
<dbReference type="PANTHER" id="PTHR23115">
    <property type="entry name" value="TRANSLATION FACTOR"/>
    <property type="match status" value="1"/>
</dbReference>
<keyword evidence="10" id="KW-0067">ATP-binding</keyword>
<evidence type="ECO:0000256" key="9">
    <source>
        <dbReference type="ARBA" id="ARBA00022741"/>
    </source>
</evidence>
<dbReference type="InterPro" id="IPR027417">
    <property type="entry name" value="P-loop_NTPase"/>
</dbReference>
<accession>A0A1I5IRY9</accession>
<dbReference type="OrthoDB" id="9804504at2"/>
<comment type="catalytic activity">
    <reaction evidence="1">
        <text>adenosine 5'-phosphosulfate + ATP = 3'-phosphoadenylyl sulfate + ADP + H(+)</text>
        <dbReference type="Rhea" id="RHEA:24152"/>
        <dbReference type="ChEBI" id="CHEBI:15378"/>
        <dbReference type="ChEBI" id="CHEBI:30616"/>
        <dbReference type="ChEBI" id="CHEBI:58243"/>
        <dbReference type="ChEBI" id="CHEBI:58339"/>
        <dbReference type="ChEBI" id="CHEBI:456216"/>
        <dbReference type="EC" id="2.7.1.25"/>
    </reaction>
</comment>
<feature type="non-terminal residue" evidence="16">
    <location>
        <position position="439"/>
    </location>
</feature>
<dbReference type="GO" id="GO:0005525">
    <property type="term" value="F:GTP binding"/>
    <property type="evidence" value="ECO:0007669"/>
    <property type="project" value="UniProtKB-KW"/>
</dbReference>
<evidence type="ECO:0000256" key="11">
    <source>
        <dbReference type="ARBA" id="ARBA00023134"/>
    </source>
</evidence>
<gene>
    <name evidence="16" type="ORF">SAMN04488056_109179</name>
</gene>
<evidence type="ECO:0000313" key="17">
    <source>
        <dbReference type="Proteomes" id="UP000199236"/>
    </source>
</evidence>